<feature type="domain" description="Homeobox" evidence="7">
    <location>
        <begin position="340"/>
        <end position="403"/>
    </location>
</feature>
<evidence type="ECO:0000313" key="9">
    <source>
        <dbReference type="Proteomes" id="UP000030653"/>
    </source>
</evidence>
<organism evidence="8 9">
    <name type="scientific">Dacryopinax primogenitus (strain DJM 731)</name>
    <name type="common">Brown rot fungus</name>
    <dbReference type="NCBI Taxonomy" id="1858805"/>
    <lineage>
        <taxon>Eukaryota</taxon>
        <taxon>Fungi</taxon>
        <taxon>Dikarya</taxon>
        <taxon>Basidiomycota</taxon>
        <taxon>Agaricomycotina</taxon>
        <taxon>Dacrymycetes</taxon>
        <taxon>Dacrymycetales</taxon>
        <taxon>Dacrymycetaceae</taxon>
        <taxon>Dacryopinax</taxon>
    </lineage>
</organism>
<dbReference type="GO" id="GO:0003677">
    <property type="term" value="F:DNA binding"/>
    <property type="evidence" value="ECO:0007669"/>
    <property type="project" value="UniProtKB-UniRule"/>
</dbReference>
<feature type="region of interest" description="Disordered" evidence="6">
    <location>
        <begin position="97"/>
        <end position="130"/>
    </location>
</feature>
<comment type="subcellular location">
    <subcellularLocation>
        <location evidence="5">Nucleus</location>
    </subcellularLocation>
</comment>
<keyword evidence="9" id="KW-1185">Reference proteome</keyword>
<dbReference type="InterPro" id="IPR050224">
    <property type="entry name" value="TALE_homeobox"/>
</dbReference>
<feature type="compositionally biased region" description="Low complexity" evidence="6">
    <location>
        <begin position="526"/>
        <end position="537"/>
    </location>
</feature>
<accession>M5FYL2</accession>
<feature type="compositionally biased region" description="Low complexity" evidence="6">
    <location>
        <begin position="69"/>
        <end position="80"/>
    </location>
</feature>
<feature type="compositionally biased region" description="Basic and acidic residues" evidence="6">
    <location>
        <begin position="580"/>
        <end position="593"/>
    </location>
</feature>
<dbReference type="Proteomes" id="UP000030653">
    <property type="component" value="Unassembled WGS sequence"/>
</dbReference>
<feature type="compositionally biased region" description="Polar residues" evidence="6">
    <location>
        <begin position="52"/>
        <end position="64"/>
    </location>
</feature>
<dbReference type="InterPro" id="IPR001356">
    <property type="entry name" value="HD"/>
</dbReference>
<proteinExistence type="inferred from homology"/>
<name>M5FYL2_DACPD</name>
<evidence type="ECO:0000259" key="7">
    <source>
        <dbReference type="PROSITE" id="PS50071"/>
    </source>
</evidence>
<gene>
    <name evidence="8" type="ORF">DACRYDRAFT_15039</name>
</gene>
<evidence type="ECO:0000256" key="1">
    <source>
        <dbReference type="ARBA" id="ARBA00005800"/>
    </source>
</evidence>
<reference evidence="8 9" key="1">
    <citation type="journal article" date="2012" name="Science">
        <title>The Paleozoic origin of enzymatic lignin decomposition reconstructed from 31 fungal genomes.</title>
        <authorList>
            <person name="Floudas D."/>
            <person name="Binder M."/>
            <person name="Riley R."/>
            <person name="Barry K."/>
            <person name="Blanchette R.A."/>
            <person name="Henrissat B."/>
            <person name="Martinez A.T."/>
            <person name="Otillar R."/>
            <person name="Spatafora J.W."/>
            <person name="Yadav J.S."/>
            <person name="Aerts A."/>
            <person name="Benoit I."/>
            <person name="Boyd A."/>
            <person name="Carlson A."/>
            <person name="Copeland A."/>
            <person name="Coutinho P.M."/>
            <person name="de Vries R.P."/>
            <person name="Ferreira P."/>
            <person name="Findley K."/>
            <person name="Foster B."/>
            <person name="Gaskell J."/>
            <person name="Glotzer D."/>
            <person name="Gorecki P."/>
            <person name="Heitman J."/>
            <person name="Hesse C."/>
            <person name="Hori C."/>
            <person name="Igarashi K."/>
            <person name="Jurgens J.A."/>
            <person name="Kallen N."/>
            <person name="Kersten P."/>
            <person name="Kohler A."/>
            <person name="Kuees U."/>
            <person name="Kumar T.K.A."/>
            <person name="Kuo A."/>
            <person name="LaButti K."/>
            <person name="Larrondo L.F."/>
            <person name="Lindquist E."/>
            <person name="Ling A."/>
            <person name="Lombard V."/>
            <person name="Lucas S."/>
            <person name="Lundell T."/>
            <person name="Martin R."/>
            <person name="McLaughlin D.J."/>
            <person name="Morgenstern I."/>
            <person name="Morin E."/>
            <person name="Murat C."/>
            <person name="Nagy L.G."/>
            <person name="Nolan M."/>
            <person name="Ohm R.A."/>
            <person name="Patyshakuliyeva A."/>
            <person name="Rokas A."/>
            <person name="Ruiz-Duenas F.J."/>
            <person name="Sabat G."/>
            <person name="Salamov A."/>
            <person name="Samejima M."/>
            <person name="Schmutz J."/>
            <person name="Slot J.C."/>
            <person name="St John F."/>
            <person name="Stenlid J."/>
            <person name="Sun H."/>
            <person name="Sun S."/>
            <person name="Syed K."/>
            <person name="Tsang A."/>
            <person name="Wiebenga A."/>
            <person name="Young D."/>
            <person name="Pisabarro A."/>
            <person name="Eastwood D.C."/>
            <person name="Martin F."/>
            <person name="Cullen D."/>
            <person name="Grigoriev I.V."/>
            <person name="Hibbett D.S."/>
        </authorList>
    </citation>
    <scope>NUCLEOTIDE SEQUENCE [LARGE SCALE GENOMIC DNA]</scope>
    <source>
        <strain evidence="8 9">DJM-731 SS1</strain>
    </source>
</reference>
<feature type="compositionally biased region" description="Low complexity" evidence="6">
    <location>
        <begin position="240"/>
        <end position="274"/>
    </location>
</feature>
<dbReference type="PANTHER" id="PTHR11850">
    <property type="entry name" value="HOMEOBOX PROTEIN TRANSCRIPTION FACTORS"/>
    <property type="match status" value="1"/>
</dbReference>
<dbReference type="InterPro" id="IPR009057">
    <property type="entry name" value="Homeodomain-like_sf"/>
</dbReference>
<dbReference type="OrthoDB" id="10056939at2759"/>
<sequence>MSDGRQSPVVPLPSKAFPRISILSETRSVYSSPVGVYHSPDSVPELMFTNPEELSSPSERTPVSPTAYLPQHSLHQPPLLGDLPHIADGDSVKAEDPMASGFRQSGTFEPSILPSPDGEPGEWPPGSQLPSLDIRRVSQTAQQLPPITTLSSTRPDFERKTPSIYISAAPSAWNHNALYSTAHASGSVSSIASHYTSNSSYDSWEASPIAGPVGHSYSDSALDIRGPGHTGDRIASSPGGPYSLHTSTSSSVASQSNFSDSLPLPDGSPSLGESGTAGSTPQPDLNRESIVPASGAAQSTARSPRSPRGSLSSRSGRKSSASNSPNDVLSIDSLSTDDSGAKAKRRGKLPREVTEYLKEWLMKHAEHPYPTEEEKKEMCRNTGLHMTQLSNWFINARRRILAPNRSLRGYQHSISQAGGPSQPSAVSTARPLPDQAYGHASTYSPSQYSAFESPYQDRSPYGTHLSHHPDTGGYNDPQSLGHGLSRSQSFAGVPTYGQPLYYPAPTVPTTNHAPYSALSGVGPALPGDSSPTTSPPGTGVGAPMQYAGPGSLPPQQALRIPHDLGLSGLYSPHTHGNPRYYDRDDVSDYNHPK</sequence>
<feature type="region of interest" description="Disordered" evidence="6">
    <location>
        <begin position="218"/>
        <end position="348"/>
    </location>
</feature>
<dbReference type="RefSeq" id="XP_040630025.1">
    <property type="nucleotide sequence ID" value="XM_040771070.1"/>
</dbReference>
<dbReference type="GO" id="GO:0005634">
    <property type="term" value="C:nucleus"/>
    <property type="evidence" value="ECO:0007669"/>
    <property type="project" value="UniProtKB-SubCell"/>
</dbReference>
<feature type="compositionally biased region" description="Polar residues" evidence="6">
    <location>
        <begin position="441"/>
        <end position="450"/>
    </location>
</feature>
<keyword evidence="4 5" id="KW-0539">Nucleus</keyword>
<dbReference type="HOGENOM" id="CLU_460051_0_0_1"/>
<feature type="region of interest" description="Disordered" evidence="6">
    <location>
        <begin position="47"/>
        <end position="82"/>
    </location>
</feature>
<dbReference type="SUPFAM" id="SSF46689">
    <property type="entry name" value="Homeodomain-like"/>
    <property type="match status" value="1"/>
</dbReference>
<evidence type="ECO:0000256" key="5">
    <source>
        <dbReference type="PROSITE-ProRule" id="PRU00108"/>
    </source>
</evidence>
<comment type="similarity">
    <text evidence="1">Belongs to the TALE/M-ATYP homeobox family.</text>
</comment>
<dbReference type="SMART" id="SM00389">
    <property type="entry name" value="HOX"/>
    <property type="match status" value="1"/>
</dbReference>
<feature type="region of interest" description="Disordered" evidence="6">
    <location>
        <begin position="518"/>
        <end position="593"/>
    </location>
</feature>
<dbReference type="InterPro" id="IPR008422">
    <property type="entry name" value="KN_HD"/>
</dbReference>
<dbReference type="AlphaFoldDB" id="M5FYL2"/>
<dbReference type="EMBL" id="JH795860">
    <property type="protein sequence ID" value="EJU03131.1"/>
    <property type="molecule type" value="Genomic_DNA"/>
</dbReference>
<dbReference type="Gene3D" id="1.10.10.60">
    <property type="entry name" value="Homeodomain-like"/>
    <property type="match status" value="1"/>
</dbReference>
<dbReference type="STRING" id="1858805.M5FYL2"/>
<evidence type="ECO:0000313" key="8">
    <source>
        <dbReference type="EMBL" id="EJU03131.1"/>
    </source>
</evidence>
<dbReference type="CDD" id="cd00086">
    <property type="entry name" value="homeodomain"/>
    <property type="match status" value="1"/>
</dbReference>
<evidence type="ECO:0000256" key="3">
    <source>
        <dbReference type="ARBA" id="ARBA00023155"/>
    </source>
</evidence>
<feature type="DNA-binding region" description="Homeobox" evidence="5">
    <location>
        <begin position="342"/>
        <end position="404"/>
    </location>
</feature>
<feature type="compositionally biased region" description="Low complexity" evidence="6">
    <location>
        <begin position="301"/>
        <end position="326"/>
    </location>
</feature>
<evidence type="ECO:0000256" key="2">
    <source>
        <dbReference type="ARBA" id="ARBA00023125"/>
    </source>
</evidence>
<feature type="region of interest" description="Disordered" evidence="6">
    <location>
        <begin position="411"/>
        <end position="489"/>
    </location>
</feature>
<keyword evidence="3 5" id="KW-0371">Homeobox</keyword>
<dbReference type="Pfam" id="PF05920">
    <property type="entry name" value="Homeobox_KN"/>
    <property type="match status" value="1"/>
</dbReference>
<dbReference type="PROSITE" id="PS50071">
    <property type="entry name" value="HOMEOBOX_2"/>
    <property type="match status" value="1"/>
</dbReference>
<evidence type="ECO:0000256" key="6">
    <source>
        <dbReference type="SAM" id="MobiDB-lite"/>
    </source>
</evidence>
<feature type="compositionally biased region" description="Polar residues" evidence="6">
    <location>
        <begin position="412"/>
        <end position="427"/>
    </location>
</feature>
<dbReference type="GeneID" id="63686132"/>
<evidence type="ECO:0000256" key="4">
    <source>
        <dbReference type="ARBA" id="ARBA00023242"/>
    </source>
</evidence>
<dbReference type="GO" id="GO:0006355">
    <property type="term" value="P:regulation of DNA-templated transcription"/>
    <property type="evidence" value="ECO:0007669"/>
    <property type="project" value="InterPro"/>
</dbReference>
<keyword evidence="2 5" id="KW-0238">DNA-binding</keyword>
<protein>
    <recommendedName>
        <fullName evidence="7">Homeobox domain-containing protein</fullName>
    </recommendedName>
</protein>